<sequence length="374" mass="39976">MNKSNKNRAPLDYIPPDIACAADYEALAQAFIPADILAYIAGGSGHDITQRSNQAAFQHWAMTPRILADLKDANTALQLLGQRFQHPIFMAPVAYQSLVHPQGELDTARAAEATDSCMLTSTLSSVTLEQIATRADPARWFQLYFQTRPEDTSALVHRAIAAGYQAIVVTLDAAVQAPGIRAIRAGFQLPDSVKAANLIHQHPDVPIPRNGQSAIFNHYRQHAPSLQQLQQLISESQVPVIIKGVMHPEDAQQLKALGAAGIIVSNHGGRSLDGAPASLSVLADIRQAIGDDFPLLFDSGIRSGSDVFKAIALGADAVLIGRLQLYSLSVAGALGVAHMIKLLREELELCMAMTGCASLAAIRATALQPTLSGY</sequence>
<dbReference type="FunFam" id="3.20.20.70:FF:000029">
    <property type="entry name" value="L-lactate dehydrogenase"/>
    <property type="match status" value="1"/>
</dbReference>
<feature type="binding site" evidence="7">
    <location>
        <position position="142"/>
    </location>
    <ligand>
        <name>FMN</name>
        <dbReference type="ChEBI" id="CHEBI:58210"/>
    </ligand>
</feature>
<accession>A0A430KRC1</accession>
<reference evidence="9 10" key="1">
    <citation type="submission" date="2018-11" db="EMBL/GenBank/DDBJ databases">
        <title>The draft genome sequence of Amphritea opalescens ANRC-JH13T.</title>
        <authorList>
            <person name="Fang Z."/>
            <person name="Zhang Y."/>
            <person name="Han X."/>
        </authorList>
    </citation>
    <scope>NUCLEOTIDE SEQUENCE [LARGE SCALE GENOMIC DNA]</scope>
    <source>
        <strain evidence="9 10">ANRC-JH13</strain>
    </source>
</reference>
<keyword evidence="3 7" id="KW-0288">FMN</keyword>
<evidence type="ECO:0000256" key="4">
    <source>
        <dbReference type="ARBA" id="ARBA00023002"/>
    </source>
</evidence>
<feature type="binding site" evidence="7">
    <location>
        <begin position="92"/>
        <end position="94"/>
    </location>
    <ligand>
        <name>FMN</name>
        <dbReference type="ChEBI" id="CHEBI:58210"/>
    </ligand>
</feature>
<dbReference type="PIRSF" id="PIRSF000138">
    <property type="entry name" value="Al-hdrx_acd_dh"/>
    <property type="match status" value="1"/>
</dbReference>
<dbReference type="Gene3D" id="3.20.20.70">
    <property type="entry name" value="Aldolase class I"/>
    <property type="match status" value="1"/>
</dbReference>
<dbReference type="AlphaFoldDB" id="A0A430KRC1"/>
<evidence type="ECO:0000256" key="2">
    <source>
        <dbReference type="ARBA" id="ARBA00022630"/>
    </source>
</evidence>
<feature type="binding site" evidence="7">
    <location>
        <position position="265"/>
    </location>
    <ligand>
        <name>FMN</name>
        <dbReference type="ChEBI" id="CHEBI:58210"/>
    </ligand>
</feature>
<feature type="domain" description="FMN hydroxy acid dehydrogenase" evidence="8">
    <location>
        <begin position="13"/>
        <end position="372"/>
    </location>
</feature>
<evidence type="ECO:0000256" key="1">
    <source>
        <dbReference type="ARBA" id="ARBA00001917"/>
    </source>
</evidence>
<dbReference type="GO" id="GO:0016614">
    <property type="term" value="F:oxidoreductase activity, acting on CH-OH group of donors"/>
    <property type="evidence" value="ECO:0007669"/>
    <property type="project" value="UniProtKB-ARBA"/>
</dbReference>
<feature type="binding site" evidence="7">
    <location>
        <begin position="321"/>
        <end position="322"/>
    </location>
    <ligand>
        <name>FMN</name>
        <dbReference type="ChEBI" id="CHEBI:58210"/>
    </ligand>
</feature>
<comment type="cofactor">
    <cofactor evidence="1">
        <name>FMN</name>
        <dbReference type="ChEBI" id="CHEBI:58210"/>
    </cofactor>
</comment>
<feature type="binding site" evidence="7">
    <location>
        <position position="121"/>
    </location>
    <ligand>
        <name>FMN</name>
        <dbReference type="ChEBI" id="CHEBI:58210"/>
    </ligand>
</feature>
<dbReference type="Proteomes" id="UP000283087">
    <property type="component" value="Unassembled WGS sequence"/>
</dbReference>
<evidence type="ECO:0000256" key="6">
    <source>
        <dbReference type="PIRSR" id="PIRSR000138-1"/>
    </source>
</evidence>
<proteinExistence type="inferred from homology"/>
<feature type="binding site" evidence="7">
    <location>
        <begin position="298"/>
        <end position="302"/>
    </location>
    <ligand>
        <name>FMN</name>
        <dbReference type="ChEBI" id="CHEBI:58210"/>
    </ligand>
</feature>
<dbReference type="GO" id="GO:0010181">
    <property type="term" value="F:FMN binding"/>
    <property type="evidence" value="ECO:0007669"/>
    <property type="project" value="InterPro"/>
</dbReference>
<evidence type="ECO:0000256" key="7">
    <source>
        <dbReference type="PIRSR" id="PIRSR000138-2"/>
    </source>
</evidence>
<evidence type="ECO:0000259" key="8">
    <source>
        <dbReference type="PROSITE" id="PS51349"/>
    </source>
</evidence>
<feature type="binding site" evidence="7">
    <location>
        <position position="144"/>
    </location>
    <ligand>
        <name>glyoxylate</name>
        <dbReference type="ChEBI" id="CHEBI:36655"/>
    </ligand>
</feature>
<name>A0A430KRC1_9GAMM</name>
<evidence type="ECO:0000313" key="10">
    <source>
        <dbReference type="Proteomes" id="UP000283087"/>
    </source>
</evidence>
<dbReference type="PANTHER" id="PTHR10578">
    <property type="entry name" value="S -2-HYDROXY-ACID OXIDASE-RELATED"/>
    <property type="match status" value="1"/>
</dbReference>
<keyword evidence="2 7" id="KW-0285">Flavoprotein</keyword>
<feature type="active site" description="Proton acceptor" evidence="6">
    <location>
        <position position="267"/>
    </location>
</feature>
<feature type="binding site" evidence="7">
    <location>
        <position position="243"/>
    </location>
    <ligand>
        <name>FMN</name>
        <dbReference type="ChEBI" id="CHEBI:58210"/>
    </ligand>
</feature>
<dbReference type="InterPro" id="IPR012133">
    <property type="entry name" value="Alpha-hydoxy_acid_DH_FMN"/>
</dbReference>
<feature type="binding site" evidence="7">
    <location>
        <position position="170"/>
    </location>
    <ligand>
        <name>FMN</name>
        <dbReference type="ChEBI" id="CHEBI:58210"/>
    </ligand>
</feature>
<feature type="binding site" evidence="7">
    <location>
        <position position="267"/>
    </location>
    <ligand>
        <name>glyoxylate</name>
        <dbReference type="ChEBI" id="CHEBI:36655"/>
    </ligand>
</feature>
<evidence type="ECO:0000256" key="3">
    <source>
        <dbReference type="ARBA" id="ARBA00022643"/>
    </source>
</evidence>
<protein>
    <submittedName>
        <fullName evidence="9">Alpha-hydroxy-acid oxidizing protein</fullName>
    </submittedName>
</protein>
<evidence type="ECO:0000256" key="5">
    <source>
        <dbReference type="ARBA" id="ARBA00024042"/>
    </source>
</evidence>
<dbReference type="EMBL" id="RQXW01000007">
    <property type="protein sequence ID" value="RTE66016.1"/>
    <property type="molecule type" value="Genomic_DNA"/>
</dbReference>
<dbReference type="OrthoDB" id="9770452at2"/>
<dbReference type="RefSeq" id="WP_126158523.1">
    <property type="nucleotide sequence ID" value="NZ_RQXW01000007.1"/>
</dbReference>
<dbReference type="InterPro" id="IPR000262">
    <property type="entry name" value="FMN-dep_DH"/>
</dbReference>
<evidence type="ECO:0000313" key="9">
    <source>
        <dbReference type="EMBL" id="RTE66016.1"/>
    </source>
</evidence>
<dbReference type="InterPro" id="IPR013785">
    <property type="entry name" value="Aldolase_TIM"/>
</dbReference>
<comment type="caution">
    <text evidence="9">The sequence shown here is derived from an EMBL/GenBank/DDBJ whole genome shotgun (WGS) entry which is preliminary data.</text>
</comment>
<dbReference type="SUPFAM" id="SSF51395">
    <property type="entry name" value="FMN-linked oxidoreductases"/>
    <property type="match status" value="1"/>
</dbReference>
<gene>
    <name evidence="9" type="ORF">EH243_10065</name>
</gene>
<dbReference type="CDD" id="cd02809">
    <property type="entry name" value="alpha_hydroxyacid_oxid_FMN"/>
    <property type="match status" value="1"/>
</dbReference>
<feature type="binding site" evidence="7">
    <location>
        <position position="270"/>
    </location>
    <ligand>
        <name>glyoxylate</name>
        <dbReference type="ChEBI" id="CHEBI:36655"/>
    </ligand>
</feature>
<keyword evidence="10" id="KW-1185">Reference proteome</keyword>
<dbReference type="InterPro" id="IPR037396">
    <property type="entry name" value="FMN_HAD"/>
</dbReference>
<dbReference type="Pfam" id="PF01070">
    <property type="entry name" value="FMN_dh"/>
    <property type="match status" value="1"/>
</dbReference>
<keyword evidence="4" id="KW-0560">Oxidoreductase</keyword>
<dbReference type="PROSITE" id="PS51349">
    <property type="entry name" value="FMN_HYDROXY_ACID_DH_2"/>
    <property type="match status" value="1"/>
</dbReference>
<dbReference type="PANTHER" id="PTHR10578:SF107">
    <property type="entry name" value="2-HYDROXYACID OXIDASE 1"/>
    <property type="match status" value="1"/>
</dbReference>
<comment type="similarity">
    <text evidence="5">Belongs to the FMN-dependent alpha-hydroxy acid dehydrogenase family.</text>
</comment>
<organism evidence="9 10">
    <name type="scientific">Amphritea opalescens</name>
    <dbReference type="NCBI Taxonomy" id="2490544"/>
    <lineage>
        <taxon>Bacteria</taxon>
        <taxon>Pseudomonadati</taxon>
        <taxon>Pseudomonadota</taxon>
        <taxon>Gammaproteobacteria</taxon>
        <taxon>Oceanospirillales</taxon>
        <taxon>Oceanospirillaceae</taxon>
        <taxon>Amphritea</taxon>
    </lineage>
</organism>
<feature type="binding site" evidence="7">
    <location>
        <position position="39"/>
    </location>
    <ligand>
        <name>glyoxylate</name>
        <dbReference type="ChEBI" id="CHEBI:36655"/>
    </ligand>
</feature>